<gene>
    <name evidence="1" type="ORF">HNY73_010268</name>
</gene>
<reference evidence="1" key="1">
    <citation type="journal article" date="2020" name="bioRxiv">
        <title>Chromosome-level reference genome of the European wasp spider Argiope bruennichi: a resource for studies on range expansion and evolutionary adaptation.</title>
        <authorList>
            <person name="Sheffer M.M."/>
            <person name="Hoppe A."/>
            <person name="Krehenwinkel H."/>
            <person name="Uhl G."/>
            <person name="Kuss A.W."/>
            <person name="Jensen L."/>
            <person name="Jensen C."/>
            <person name="Gillespie R.G."/>
            <person name="Hoff K.J."/>
            <person name="Prost S."/>
        </authorList>
    </citation>
    <scope>NUCLEOTIDE SEQUENCE</scope>
</reference>
<reference evidence="1" key="2">
    <citation type="submission" date="2020-06" db="EMBL/GenBank/DDBJ databases">
        <authorList>
            <person name="Sheffer M."/>
        </authorList>
    </citation>
    <scope>NUCLEOTIDE SEQUENCE</scope>
</reference>
<evidence type="ECO:0000313" key="1">
    <source>
        <dbReference type="EMBL" id="KAF8784616.1"/>
    </source>
</evidence>
<protein>
    <submittedName>
        <fullName evidence="1">Uncharacterized protein</fullName>
    </submittedName>
</protein>
<evidence type="ECO:0000313" key="2">
    <source>
        <dbReference type="Proteomes" id="UP000807504"/>
    </source>
</evidence>
<dbReference type="AlphaFoldDB" id="A0A8T0F0F7"/>
<proteinExistence type="predicted"/>
<dbReference type="EMBL" id="JABXBU010000030">
    <property type="protein sequence ID" value="KAF8784616.1"/>
    <property type="molecule type" value="Genomic_DNA"/>
</dbReference>
<sequence>MGDLDGFTSSSKKIIDMLNSMRLQVVVIVDKIIVVSIIETTLQKVQELHLSKALWSKIMHQKHTEMSKSPDAPG</sequence>
<accession>A0A8T0F0F7</accession>
<dbReference type="Proteomes" id="UP000807504">
    <property type="component" value="Unassembled WGS sequence"/>
</dbReference>
<organism evidence="1 2">
    <name type="scientific">Argiope bruennichi</name>
    <name type="common">Wasp spider</name>
    <name type="synonym">Aranea bruennichi</name>
    <dbReference type="NCBI Taxonomy" id="94029"/>
    <lineage>
        <taxon>Eukaryota</taxon>
        <taxon>Metazoa</taxon>
        <taxon>Ecdysozoa</taxon>
        <taxon>Arthropoda</taxon>
        <taxon>Chelicerata</taxon>
        <taxon>Arachnida</taxon>
        <taxon>Araneae</taxon>
        <taxon>Araneomorphae</taxon>
        <taxon>Entelegynae</taxon>
        <taxon>Araneoidea</taxon>
        <taxon>Araneidae</taxon>
        <taxon>Argiope</taxon>
    </lineage>
</organism>
<name>A0A8T0F0F7_ARGBR</name>
<keyword evidence="2" id="KW-1185">Reference proteome</keyword>
<comment type="caution">
    <text evidence="1">The sequence shown here is derived from an EMBL/GenBank/DDBJ whole genome shotgun (WGS) entry which is preliminary data.</text>
</comment>